<feature type="domain" description="Glycosyltransferase N-terminal" evidence="5">
    <location>
        <begin position="11"/>
        <end position="242"/>
    </location>
</feature>
<dbReference type="SUPFAM" id="SSF53756">
    <property type="entry name" value="UDP-Glycosyltransferase/glycogen phosphorylase"/>
    <property type="match status" value="1"/>
</dbReference>
<dbReference type="EC" id="2.4.1.-" evidence="4"/>
<accession>A0ABR0WNL6</accession>
<dbReference type="PANTHER" id="PTHR48044:SF22">
    <property type="entry name" value="GLYCOSYLTRANSFERASE"/>
    <property type="match status" value="1"/>
</dbReference>
<dbReference type="Proteomes" id="UP001318860">
    <property type="component" value="Unassembled WGS sequence"/>
</dbReference>
<comment type="caution">
    <text evidence="6">The sequence shown here is derived from an EMBL/GenBank/DDBJ whole genome shotgun (WGS) entry which is preliminary data.</text>
</comment>
<dbReference type="PANTHER" id="PTHR48044">
    <property type="entry name" value="GLYCOSYLTRANSFERASE"/>
    <property type="match status" value="1"/>
</dbReference>
<protein>
    <recommendedName>
        <fullName evidence="4">Glycosyltransferase</fullName>
        <ecNumber evidence="4">2.4.1.-</ecNumber>
    </recommendedName>
</protein>
<gene>
    <name evidence="6" type="ORF">DH2020_016653</name>
</gene>
<dbReference type="EMBL" id="JABTTQ020000009">
    <property type="protein sequence ID" value="KAK6149128.1"/>
    <property type="molecule type" value="Genomic_DNA"/>
</dbReference>
<dbReference type="InterPro" id="IPR058980">
    <property type="entry name" value="Glyco_transf_N"/>
</dbReference>
<dbReference type="PROSITE" id="PS00375">
    <property type="entry name" value="UDPGT"/>
    <property type="match status" value="1"/>
</dbReference>
<dbReference type="CDD" id="cd03784">
    <property type="entry name" value="GT1_Gtf-like"/>
    <property type="match status" value="1"/>
</dbReference>
<evidence type="ECO:0000256" key="1">
    <source>
        <dbReference type="ARBA" id="ARBA00009995"/>
    </source>
</evidence>
<sequence length="467" mass="52768">MANDPCSQSPAIVMVPLPFQGHTTQLLHLSRLVSAQNLPVYFVGTTTLIRQAKTRLQGWDPSSSAAMHFHEFPTPDFENPPPNPNAPSRFPSHLIPPLMSTIRLREPVHAFVNELSTKYRKVIVIYDLFMSYVVQDIHDTVQNAEAYRFQCPSAFTSFSFHWKNEPSVPPEAVELLSECPSADGFFPPEFYEYLILQDGARKIFSGDIYDSSRVIEPLYLDLIEKQKAVGAEKIWALGPLNPVSLPEKRDSETQHKCLDWLDKQEPDSVIFISFGTTISFSDQEIKEIAIGLERSFQKFIWVLRDADKGDVFTGDVRKLSEILPLGFEERVKDKGMILTDWAPQLEILAHFATGGFMSHCGWNSCLESISMGVPIATWPMHSDQPRNAVLITKGLRIGVEVVNWERRSGNYVSSDMVEKAVRKLMASEEGDEIRKRAKELGVAVEKSFMEGGDARKEFDSFIAHITR</sequence>
<evidence type="ECO:0000313" key="7">
    <source>
        <dbReference type="Proteomes" id="UP001318860"/>
    </source>
</evidence>
<keyword evidence="2 3" id="KW-0808">Transferase</keyword>
<dbReference type="InterPro" id="IPR035595">
    <property type="entry name" value="UDP_glycos_trans_CS"/>
</dbReference>
<dbReference type="InterPro" id="IPR002213">
    <property type="entry name" value="UDP_glucos_trans"/>
</dbReference>
<reference evidence="6 7" key="1">
    <citation type="journal article" date="2021" name="Comput. Struct. Biotechnol. J.">
        <title>De novo genome assembly of the potent medicinal plant Rehmannia glutinosa using nanopore technology.</title>
        <authorList>
            <person name="Ma L."/>
            <person name="Dong C."/>
            <person name="Song C."/>
            <person name="Wang X."/>
            <person name="Zheng X."/>
            <person name="Niu Y."/>
            <person name="Chen S."/>
            <person name="Feng W."/>
        </authorList>
    </citation>
    <scope>NUCLEOTIDE SEQUENCE [LARGE SCALE GENOMIC DNA]</scope>
    <source>
        <strain evidence="6">DH-2019</strain>
    </source>
</reference>
<evidence type="ECO:0000313" key="6">
    <source>
        <dbReference type="EMBL" id="KAK6149128.1"/>
    </source>
</evidence>
<evidence type="ECO:0000256" key="2">
    <source>
        <dbReference type="ARBA" id="ARBA00022679"/>
    </source>
</evidence>
<dbReference type="Pfam" id="PF00201">
    <property type="entry name" value="UDPGT"/>
    <property type="match status" value="1"/>
</dbReference>
<keyword evidence="3" id="KW-0328">Glycosyltransferase</keyword>
<proteinExistence type="inferred from homology"/>
<evidence type="ECO:0000256" key="4">
    <source>
        <dbReference type="RuleBase" id="RU362057"/>
    </source>
</evidence>
<dbReference type="Gene3D" id="3.40.50.2000">
    <property type="entry name" value="Glycogen Phosphorylase B"/>
    <property type="match status" value="2"/>
</dbReference>
<evidence type="ECO:0000259" key="5">
    <source>
        <dbReference type="Pfam" id="PF26168"/>
    </source>
</evidence>
<comment type="similarity">
    <text evidence="1 3">Belongs to the UDP-glycosyltransferase family.</text>
</comment>
<organism evidence="6 7">
    <name type="scientific">Rehmannia glutinosa</name>
    <name type="common">Chinese foxglove</name>
    <dbReference type="NCBI Taxonomy" id="99300"/>
    <lineage>
        <taxon>Eukaryota</taxon>
        <taxon>Viridiplantae</taxon>
        <taxon>Streptophyta</taxon>
        <taxon>Embryophyta</taxon>
        <taxon>Tracheophyta</taxon>
        <taxon>Spermatophyta</taxon>
        <taxon>Magnoliopsida</taxon>
        <taxon>eudicotyledons</taxon>
        <taxon>Gunneridae</taxon>
        <taxon>Pentapetalae</taxon>
        <taxon>asterids</taxon>
        <taxon>lamiids</taxon>
        <taxon>Lamiales</taxon>
        <taxon>Orobanchaceae</taxon>
        <taxon>Rehmannieae</taxon>
        <taxon>Rehmannia</taxon>
    </lineage>
</organism>
<name>A0ABR0WNL6_REHGL</name>
<keyword evidence="7" id="KW-1185">Reference proteome</keyword>
<dbReference type="Pfam" id="PF26168">
    <property type="entry name" value="Glyco_transf_N"/>
    <property type="match status" value="1"/>
</dbReference>
<evidence type="ECO:0000256" key="3">
    <source>
        <dbReference type="RuleBase" id="RU003718"/>
    </source>
</evidence>